<organism evidence="2 3">
    <name type="scientific">Desmophyllum pertusum</name>
    <dbReference type="NCBI Taxonomy" id="174260"/>
    <lineage>
        <taxon>Eukaryota</taxon>
        <taxon>Metazoa</taxon>
        <taxon>Cnidaria</taxon>
        <taxon>Anthozoa</taxon>
        <taxon>Hexacorallia</taxon>
        <taxon>Scleractinia</taxon>
        <taxon>Caryophylliina</taxon>
        <taxon>Caryophylliidae</taxon>
        <taxon>Desmophyllum</taxon>
    </lineage>
</organism>
<gene>
    <name evidence="2" type="ORF">OS493_039827</name>
</gene>
<feature type="region of interest" description="Disordered" evidence="1">
    <location>
        <begin position="113"/>
        <end position="133"/>
    </location>
</feature>
<sequence length="195" mass="21876">VSFDSALPRKPIRRCRIEEKATVRSINGSNSETEYKLSFKDGRWKVKHIPWDRPRGTLLLYGGFKRRIPALIMLEITPISAPSRGTYLKNCETYLDEKDDQLFGFASSGDDEDLIKPTFDPKPSSSSGDVGSERAKSISVSTANSPAVPINIYCIWSWSWSRGPFNPPCCQLPNLLGQVSNRCHRGTCRYVCSVL</sequence>
<accession>A0A9X0CQ12</accession>
<dbReference type="AlphaFoldDB" id="A0A9X0CQ12"/>
<evidence type="ECO:0000256" key="1">
    <source>
        <dbReference type="SAM" id="MobiDB-lite"/>
    </source>
</evidence>
<dbReference type="EMBL" id="MU827071">
    <property type="protein sequence ID" value="KAJ7369314.1"/>
    <property type="molecule type" value="Genomic_DNA"/>
</dbReference>
<evidence type="ECO:0000313" key="2">
    <source>
        <dbReference type="EMBL" id="KAJ7369314.1"/>
    </source>
</evidence>
<reference evidence="2" key="1">
    <citation type="submission" date="2023-01" db="EMBL/GenBank/DDBJ databases">
        <title>Genome assembly of the deep-sea coral Lophelia pertusa.</title>
        <authorList>
            <person name="Herrera S."/>
            <person name="Cordes E."/>
        </authorList>
    </citation>
    <scope>NUCLEOTIDE SEQUENCE</scope>
    <source>
        <strain evidence="2">USNM1676648</strain>
        <tissue evidence="2">Polyp</tissue>
    </source>
</reference>
<evidence type="ECO:0000313" key="3">
    <source>
        <dbReference type="Proteomes" id="UP001163046"/>
    </source>
</evidence>
<dbReference type="Proteomes" id="UP001163046">
    <property type="component" value="Unassembled WGS sequence"/>
</dbReference>
<name>A0A9X0CQ12_9CNID</name>
<feature type="non-terminal residue" evidence="2">
    <location>
        <position position="1"/>
    </location>
</feature>
<protein>
    <submittedName>
        <fullName evidence="2">Uncharacterized protein</fullName>
    </submittedName>
</protein>
<keyword evidence="3" id="KW-1185">Reference proteome</keyword>
<comment type="caution">
    <text evidence="2">The sequence shown here is derived from an EMBL/GenBank/DDBJ whole genome shotgun (WGS) entry which is preliminary data.</text>
</comment>
<proteinExistence type="predicted"/>